<dbReference type="STRING" id="1033810.HLPCO_003142"/>
<name>U2DQH6_9MOLU</name>
<dbReference type="InterPro" id="IPR018206">
    <property type="entry name" value="ETF_asu_C_CS"/>
</dbReference>
<feature type="binding site" evidence="6">
    <location>
        <begin position="265"/>
        <end position="269"/>
    </location>
    <ligand>
        <name>FAD</name>
        <dbReference type="ChEBI" id="CHEBI:57692"/>
    </ligand>
</feature>
<dbReference type="SUPFAM" id="SSF52467">
    <property type="entry name" value="DHS-like NAD/FAD-binding domain"/>
    <property type="match status" value="1"/>
</dbReference>
<reference evidence="8 9" key="1">
    <citation type="journal article" date="2011" name="J. Bacteriol.">
        <title>Genome sequence of Haloplasma contractile, an unusual contractile bacterium from a deep-sea anoxic brine lake.</title>
        <authorList>
            <person name="Antunes A."/>
            <person name="Alam I."/>
            <person name="El Dorry H."/>
            <person name="Siam R."/>
            <person name="Robertson A."/>
            <person name="Bajic V.B."/>
            <person name="Stingl U."/>
        </authorList>
    </citation>
    <scope>NUCLEOTIDE SEQUENCE [LARGE SCALE GENOMIC DNA]</scope>
    <source>
        <strain evidence="8 9">SSD-17B</strain>
    </source>
</reference>
<dbReference type="InterPro" id="IPR014730">
    <property type="entry name" value="ETF_a/b_N"/>
</dbReference>
<evidence type="ECO:0000256" key="5">
    <source>
        <dbReference type="ARBA" id="ARBA00022982"/>
    </source>
</evidence>
<accession>U2DQH6</accession>
<evidence type="ECO:0000313" key="9">
    <source>
        <dbReference type="Proteomes" id="UP000005707"/>
    </source>
</evidence>
<proteinExistence type="inferred from homology"/>
<dbReference type="GO" id="GO:0033539">
    <property type="term" value="P:fatty acid beta-oxidation using acyl-CoA dehydrogenase"/>
    <property type="evidence" value="ECO:0007669"/>
    <property type="project" value="TreeGrafter"/>
</dbReference>
<dbReference type="GO" id="GO:0016937">
    <property type="term" value="F:short-chain fatty acyl-CoA dehydrogenase activity"/>
    <property type="evidence" value="ECO:0007669"/>
    <property type="project" value="UniProtKB-EC"/>
</dbReference>
<dbReference type="InterPro" id="IPR014729">
    <property type="entry name" value="Rossmann-like_a/b/a_fold"/>
</dbReference>
<dbReference type="SUPFAM" id="SSF52402">
    <property type="entry name" value="Adenine nucleotide alpha hydrolases-like"/>
    <property type="match status" value="1"/>
</dbReference>
<dbReference type="InterPro" id="IPR033947">
    <property type="entry name" value="ETF_alpha_N"/>
</dbReference>
<dbReference type="eggNOG" id="COG2025">
    <property type="taxonomic scope" value="Bacteria"/>
</dbReference>
<dbReference type="SMART" id="SM00893">
    <property type="entry name" value="ETF"/>
    <property type="match status" value="1"/>
</dbReference>
<feature type="binding site" evidence="6">
    <location>
        <position position="303"/>
    </location>
    <ligand>
        <name>FAD</name>
        <dbReference type="ChEBI" id="CHEBI:57692"/>
    </ligand>
</feature>
<keyword evidence="9" id="KW-1185">Reference proteome</keyword>
<keyword evidence="4 6" id="KW-0274">FAD</keyword>
<dbReference type="GO" id="GO:0050660">
    <property type="term" value="F:flavin adenine dinucleotide binding"/>
    <property type="evidence" value="ECO:0007669"/>
    <property type="project" value="InterPro"/>
</dbReference>
<feature type="binding site" evidence="6">
    <location>
        <begin position="251"/>
        <end position="252"/>
    </location>
    <ligand>
        <name>FAD</name>
        <dbReference type="ChEBI" id="CHEBI:57692"/>
    </ligand>
</feature>
<dbReference type="InterPro" id="IPR001308">
    <property type="entry name" value="ETF_a/FixB"/>
</dbReference>
<keyword evidence="2" id="KW-0813">Transport</keyword>
<dbReference type="InterPro" id="IPR029035">
    <property type="entry name" value="DHS-like_NAD/FAD-binding_dom"/>
</dbReference>
<dbReference type="GO" id="GO:0009055">
    <property type="term" value="F:electron transfer activity"/>
    <property type="evidence" value="ECO:0007669"/>
    <property type="project" value="InterPro"/>
</dbReference>
<dbReference type="InParanoid" id="U2DQH6"/>
<dbReference type="PIRSF" id="PIRSF000089">
    <property type="entry name" value="Electra_flavoP_a"/>
    <property type="match status" value="1"/>
</dbReference>
<protein>
    <submittedName>
        <fullName evidence="8">Electron transfer flavoprotein alpha-subunit</fullName>
        <ecNumber evidence="8">1.3.8.1</ecNumber>
    </submittedName>
</protein>
<comment type="caution">
    <text evidence="8">The sequence shown here is derived from an EMBL/GenBank/DDBJ whole genome shotgun (WGS) entry which is preliminary data.</text>
</comment>
<dbReference type="FunCoup" id="U2DQH6">
    <property type="interactions" value="278"/>
</dbReference>
<dbReference type="PROSITE" id="PS00696">
    <property type="entry name" value="ETF_ALPHA"/>
    <property type="match status" value="1"/>
</dbReference>
<dbReference type="Proteomes" id="UP000005707">
    <property type="component" value="Unassembled WGS sequence"/>
</dbReference>
<dbReference type="InterPro" id="IPR014731">
    <property type="entry name" value="ETF_asu_C"/>
</dbReference>
<sequence>MNFNEYKDIYVFCEQRGGVIQEVSFELLGEARKLVEQIEHVEFNVVAVLLGNDIRNQSNDLIAHGADRVIVAEHELLKNYSTEAYTKTLVNMICDYKPDSFLVGATVIGRDLAPRVAARCDTGLTADATILEVDPEQENSTLLWVTRPAFGGNLFGTIICPDHRPQMATIRPKVLEPLDRDESRVGEIIDYNIDLSETDIKTKVIDVIEKIKDAVDITKSDVIVSGGRGIGQNFHILKEVANELEGVVGASRAAVDEGYATKDMQVGQTGQTVRPKLYIACGISGAVQHIAGMEKSDFIIAINKDPQAAIFDVANVGIVGDAIEILPKLKDELKALRK</sequence>
<dbReference type="Gene3D" id="3.40.50.620">
    <property type="entry name" value="HUPs"/>
    <property type="match status" value="1"/>
</dbReference>
<organism evidence="8 9">
    <name type="scientific">Haloplasma contractile SSD-17B</name>
    <dbReference type="NCBI Taxonomy" id="1033810"/>
    <lineage>
        <taxon>Bacteria</taxon>
        <taxon>Bacillati</taxon>
        <taxon>Mycoplasmatota</taxon>
        <taxon>Mollicutes</taxon>
        <taxon>Haloplasmatales</taxon>
        <taxon>Haloplasmataceae</taxon>
        <taxon>Haloplasma</taxon>
    </lineage>
</organism>
<dbReference type="PANTHER" id="PTHR43153:SF1">
    <property type="entry name" value="ELECTRON TRANSFER FLAVOPROTEIN SUBUNIT ALPHA, MITOCHONDRIAL"/>
    <property type="match status" value="1"/>
</dbReference>
<comment type="cofactor">
    <cofactor evidence="6">
        <name>FAD</name>
        <dbReference type="ChEBI" id="CHEBI:57692"/>
    </cofactor>
    <text evidence="6">Binds 1 FAD per dimer.</text>
</comment>
<dbReference type="Pfam" id="PF01012">
    <property type="entry name" value="ETF"/>
    <property type="match status" value="1"/>
</dbReference>
<dbReference type="RefSeq" id="WP_008825628.1">
    <property type="nucleotide sequence ID" value="NZ_AFNU02000026.1"/>
</dbReference>
<evidence type="ECO:0000256" key="4">
    <source>
        <dbReference type="ARBA" id="ARBA00022827"/>
    </source>
</evidence>
<dbReference type="Gene3D" id="3.40.50.1220">
    <property type="entry name" value="TPP-binding domain"/>
    <property type="match status" value="1"/>
</dbReference>
<dbReference type="Pfam" id="PF00766">
    <property type="entry name" value="ETF_alpha"/>
    <property type="match status" value="1"/>
</dbReference>
<dbReference type="OrthoDB" id="9770286at2"/>
<evidence type="ECO:0000256" key="2">
    <source>
        <dbReference type="ARBA" id="ARBA00022448"/>
    </source>
</evidence>
<feature type="binding site" evidence="6">
    <location>
        <begin position="282"/>
        <end position="289"/>
    </location>
    <ligand>
        <name>FAD</name>
        <dbReference type="ChEBI" id="CHEBI:57692"/>
    </ligand>
</feature>
<keyword evidence="3" id="KW-0285">Flavoprotein</keyword>
<dbReference type="AlphaFoldDB" id="U2DQH6"/>
<dbReference type="EMBL" id="AFNU02000026">
    <property type="protein sequence ID" value="ERJ10872.1"/>
    <property type="molecule type" value="Genomic_DNA"/>
</dbReference>
<feature type="binding site" evidence="6">
    <location>
        <position position="228"/>
    </location>
    <ligand>
        <name>FAD</name>
        <dbReference type="ChEBI" id="CHEBI:57692"/>
    </ligand>
</feature>
<keyword evidence="8" id="KW-0560">Oxidoreductase</keyword>
<gene>
    <name evidence="8" type="primary">etfA1</name>
    <name evidence="8" type="ORF">HLPCO_003142</name>
</gene>
<dbReference type="CDD" id="cd01715">
    <property type="entry name" value="ETF_alpha"/>
    <property type="match status" value="1"/>
</dbReference>
<dbReference type="PANTHER" id="PTHR43153">
    <property type="entry name" value="ELECTRON TRANSFER FLAVOPROTEIN ALPHA"/>
    <property type="match status" value="1"/>
</dbReference>
<evidence type="ECO:0000256" key="1">
    <source>
        <dbReference type="ARBA" id="ARBA00005817"/>
    </source>
</evidence>
<evidence type="ECO:0000256" key="3">
    <source>
        <dbReference type="ARBA" id="ARBA00022630"/>
    </source>
</evidence>
<evidence type="ECO:0000256" key="6">
    <source>
        <dbReference type="PIRSR" id="PIRSR000089-1"/>
    </source>
</evidence>
<feature type="domain" description="Electron transfer flavoprotein alpha/beta-subunit N-terminal" evidence="7">
    <location>
        <begin position="9"/>
        <end position="204"/>
    </location>
</feature>
<comment type="similarity">
    <text evidence="1">Belongs to the ETF alpha-subunit/FixB family.</text>
</comment>
<evidence type="ECO:0000259" key="7">
    <source>
        <dbReference type="SMART" id="SM00893"/>
    </source>
</evidence>
<evidence type="ECO:0000313" key="8">
    <source>
        <dbReference type="EMBL" id="ERJ10872.1"/>
    </source>
</evidence>
<keyword evidence="5" id="KW-0249">Electron transport</keyword>
<reference evidence="8 9" key="2">
    <citation type="journal article" date="2013" name="PLoS ONE">
        <title>INDIGO - INtegrated Data Warehouse of MIcrobial GenOmes with Examples from the Red Sea Extremophiles.</title>
        <authorList>
            <person name="Alam I."/>
            <person name="Antunes A."/>
            <person name="Kamau A.A."/>
            <person name="Ba Alawi W."/>
            <person name="Kalkatawi M."/>
            <person name="Stingl U."/>
            <person name="Bajic V.B."/>
        </authorList>
    </citation>
    <scope>NUCLEOTIDE SEQUENCE [LARGE SCALE GENOMIC DNA]</scope>
    <source>
        <strain evidence="8 9">SSD-17B</strain>
    </source>
</reference>
<dbReference type="EC" id="1.3.8.1" evidence="8"/>